<reference evidence="9 10" key="1">
    <citation type="submission" date="2016-10" db="EMBL/GenBank/DDBJ databases">
        <authorList>
            <person name="Varghese N."/>
            <person name="Submissions S."/>
        </authorList>
    </citation>
    <scope>NUCLEOTIDE SEQUENCE [LARGE SCALE GENOMIC DNA]</scope>
    <source>
        <strain evidence="9 10">WC1T17</strain>
    </source>
</reference>
<feature type="transmembrane region" description="Helical" evidence="7">
    <location>
        <begin position="79"/>
        <end position="97"/>
    </location>
</feature>
<feature type="transmembrane region" description="Helical" evidence="7">
    <location>
        <begin position="198"/>
        <end position="217"/>
    </location>
</feature>
<dbReference type="Gene3D" id="1.20.1250.20">
    <property type="entry name" value="MFS general substrate transporter like domains"/>
    <property type="match status" value="1"/>
</dbReference>
<comment type="subcellular location">
    <subcellularLocation>
        <location evidence="1">Cell membrane</location>
        <topology evidence="1">Multi-pass membrane protein</topology>
    </subcellularLocation>
</comment>
<feature type="transmembrane region" description="Helical" evidence="7">
    <location>
        <begin position="333"/>
        <end position="352"/>
    </location>
</feature>
<keyword evidence="4 7" id="KW-0812">Transmembrane</keyword>
<dbReference type="PROSITE" id="PS50850">
    <property type="entry name" value="MFS"/>
    <property type="match status" value="1"/>
</dbReference>
<dbReference type="Proteomes" id="UP000182089">
    <property type="component" value="Unassembled WGS sequence"/>
</dbReference>
<evidence type="ECO:0000256" key="1">
    <source>
        <dbReference type="ARBA" id="ARBA00004651"/>
    </source>
</evidence>
<feature type="transmembrane region" description="Helical" evidence="7">
    <location>
        <begin position="103"/>
        <end position="122"/>
    </location>
</feature>
<evidence type="ECO:0000313" key="9">
    <source>
        <dbReference type="EMBL" id="SEM70633.1"/>
    </source>
</evidence>
<keyword evidence="2" id="KW-0813">Transport</keyword>
<evidence type="ECO:0000256" key="5">
    <source>
        <dbReference type="ARBA" id="ARBA00022989"/>
    </source>
</evidence>
<dbReference type="EMBL" id="FOCC01000007">
    <property type="protein sequence ID" value="SEM70633.1"/>
    <property type="molecule type" value="Genomic_DNA"/>
</dbReference>
<feature type="transmembrane region" description="Helical" evidence="7">
    <location>
        <begin position="266"/>
        <end position="287"/>
    </location>
</feature>
<dbReference type="Pfam" id="PF07690">
    <property type="entry name" value="MFS_1"/>
    <property type="match status" value="1"/>
</dbReference>
<dbReference type="InterPro" id="IPR011701">
    <property type="entry name" value="MFS"/>
</dbReference>
<name>A0ABY1ABV0_9LACO</name>
<dbReference type="InterPro" id="IPR036259">
    <property type="entry name" value="MFS_trans_sf"/>
</dbReference>
<gene>
    <name evidence="9" type="ORF">SAMN05216431_10734</name>
</gene>
<feature type="transmembrane region" description="Helical" evidence="7">
    <location>
        <begin position="134"/>
        <end position="152"/>
    </location>
</feature>
<dbReference type="NCBIfam" id="TIGR00711">
    <property type="entry name" value="efflux_EmrB"/>
    <property type="match status" value="1"/>
</dbReference>
<evidence type="ECO:0000256" key="6">
    <source>
        <dbReference type="ARBA" id="ARBA00023136"/>
    </source>
</evidence>
<comment type="caution">
    <text evidence="9">The sequence shown here is derived from an EMBL/GenBank/DDBJ whole genome shotgun (WGS) entry which is preliminary data.</text>
</comment>
<keyword evidence="6 7" id="KW-0472">Membrane</keyword>
<evidence type="ECO:0000256" key="4">
    <source>
        <dbReference type="ARBA" id="ARBA00022692"/>
    </source>
</evidence>
<evidence type="ECO:0000256" key="2">
    <source>
        <dbReference type="ARBA" id="ARBA00022448"/>
    </source>
</evidence>
<evidence type="ECO:0000313" key="10">
    <source>
        <dbReference type="Proteomes" id="UP000182089"/>
    </source>
</evidence>
<dbReference type="PRINTS" id="PR01036">
    <property type="entry name" value="TCRTETB"/>
</dbReference>
<dbReference type="InterPro" id="IPR020846">
    <property type="entry name" value="MFS_dom"/>
</dbReference>
<feature type="transmembrane region" description="Helical" evidence="7">
    <location>
        <begin position="436"/>
        <end position="455"/>
    </location>
</feature>
<feature type="transmembrane region" description="Helical" evidence="7">
    <location>
        <begin position="229"/>
        <end position="246"/>
    </location>
</feature>
<dbReference type="PANTHER" id="PTHR42718">
    <property type="entry name" value="MAJOR FACILITATOR SUPERFAMILY MULTIDRUG TRANSPORTER MFSC"/>
    <property type="match status" value="1"/>
</dbReference>
<dbReference type="InterPro" id="IPR004638">
    <property type="entry name" value="EmrB-like"/>
</dbReference>
<feature type="transmembrane region" description="Helical" evidence="7">
    <location>
        <begin position="51"/>
        <end position="70"/>
    </location>
</feature>
<keyword evidence="5 7" id="KW-1133">Transmembrane helix</keyword>
<dbReference type="SUPFAM" id="SSF103473">
    <property type="entry name" value="MFS general substrate transporter"/>
    <property type="match status" value="2"/>
</dbReference>
<evidence type="ECO:0000256" key="7">
    <source>
        <dbReference type="SAM" id="Phobius"/>
    </source>
</evidence>
<feature type="transmembrane region" description="Helical" evidence="7">
    <location>
        <begin position="299"/>
        <end position="321"/>
    </location>
</feature>
<feature type="transmembrane region" description="Helical" evidence="7">
    <location>
        <begin position="358"/>
        <end position="383"/>
    </location>
</feature>
<feature type="transmembrane region" description="Helical" evidence="7">
    <location>
        <begin position="164"/>
        <end position="186"/>
    </location>
</feature>
<accession>A0ABY1ABV0</accession>
<proteinExistence type="predicted"/>
<keyword evidence="3" id="KW-1003">Cell membrane</keyword>
<evidence type="ECO:0000256" key="3">
    <source>
        <dbReference type="ARBA" id="ARBA00022475"/>
    </source>
</evidence>
<protein>
    <submittedName>
        <fullName evidence="9">Drug resistance transporter, EmrB/QacA subfamily</fullName>
    </submittedName>
</protein>
<dbReference type="Gene3D" id="1.20.1720.10">
    <property type="entry name" value="Multidrug resistance protein D"/>
    <property type="match status" value="1"/>
</dbReference>
<sequence>MSSEKIPKKVILAVIATGIMSLCGVLVETSMNIAFPTLMTEFKISTSTVQWMTSIYLLIVAIIVPLSAVLKSSFKTKQLFLCANLCFILGLLVDTLAPNFYLLLLGRAIQGVGTGIALPLMFNIIMEQVPKSRVGFMMGLGNMITGIAPALGPTLGGLVVTSIGWRYVFILLLPLLVLSLFWGLYGIEQKSPIVKQKVDLPSFALIALIFSSLVYGFSNLSSQPLFSWQVLYILLIGLAGIIALIFRTNQLEVPILNLKLLKNIRFSAHVLGFFLTQILSLSFAFLLPNYIQLVNHNTALVAGMLVFPAGIIGAFFGPLGGQLFDRYGARKPILLGISMCLLVILAFYVKGLTISNTFIAVVYIFYMAGMGMTMGTVMTNALGQLDIKQITQGNAIMNTLQQFAGAMGTSLAATIVNEGQNDLTKTAGTMLGTHHAFLFMLIIVIIIWLTYFIFIKKPSQD</sequence>
<feature type="transmembrane region" description="Helical" evidence="7">
    <location>
        <begin position="12"/>
        <end position="31"/>
    </location>
</feature>
<feature type="transmembrane region" description="Helical" evidence="7">
    <location>
        <begin position="395"/>
        <end position="416"/>
    </location>
</feature>
<evidence type="ECO:0000259" key="8">
    <source>
        <dbReference type="PROSITE" id="PS50850"/>
    </source>
</evidence>
<feature type="domain" description="Major facilitator superfamily (MFS) profile" evidence="8">
    <location>
        <begin position="9"/>
        <end position="459"/>
    </location>
</feature>
<organism evidence="9 10">
    <name type="scientific">Ligilactobacillus ruminis</name>
    <dbReference type="NCBI Taxonomy" id="1623"/>
    <lineage>
        <taxon>Bacteria</taxon>
        <taxon>Bacillati</taxon>
        <taxon>Bacillota</taxon>
        <taxon>Bacilli</taxon>
        <taxon>Lactobacillales</taxon>
        <taxon>Lactobacillaceae</taxon>
        <taxon>Ligilactobacillus</taxon>
    </lineage>
</organism>
<dbReference type="PANTHER" id="PTHR42718:SF43">
    <property type="entry name" value="LINCOMYCIN RESISTANCE PROTEIN LMRB"/>
    <property type="match status" value="1"/>
</dbReference>